<evidence type="ECO:0000256" key="9">
    <source>
        <dbReference type="ARBA" id="ARBA00023235"/>
    </source>
</evidence>
<comment type="similarity">
    <text evidence="3">Belongs to the TrpF family.</text>
</comment>
<organism evidence="11 12">
    <name type="scientific">Lachancea fermentati</name>
    <name type="common">Zygosaccharomyces fermentati</name>
    <dbReference type="NCBI Taxonomy" id="4955"/>
    <lineage>
        <taxon>Eukaryota</taxon>
        <taxon>Fungi</taxon>
        <taxon>Dikarya</taxon>
        <taxon>Ascomycota</taxon>
        <taxon>Saccharomycotina</taxon>
        <taxon>Saccharomycetes</taxon>
        <taxon>Saccharomycetales</taxon>
        <taxon>Saccharomycetaceae</taxon>
        <taxon>Lachancea</taxon>
    </lineage>
</organism>
<dbReference type="PANTHER" id="PTHR42894:SF1">
    <property type="entry name" value="N-(5'-PHOSPHORIBOSYL)ANTHRANILATE ISOMERASE"/>
    <property type="match status" value="1"/>
</dbReference>
<feature type="domain" description="N-(5'phosphoribosyl) anthranilate isomerase (PRAI)" evidence="10">
    <location>
        <begin position="11"/>
        <end position="218"/>
    </location>
</feature>
<dbReference type="SUPFAM" id="SSF51366">
    <property type="entry name" value="Ribulose-phoshate binding barrel"/>
    <property type="match status" value="1"/>
</dbReference>
<proteinExistence type="inferred from homology"/>
<evidence type="ECO:0000256" key="6">
    <source>
        <dbReference type="ARBA" id="ARBA00022605"/>
    </source>
</evidence>
<dbReference type="CDD" id="cd00405">
    <property type="entry name" value="PRAI"/>
    <property type="match status" value="1"/>
</dbReference>
<dbReference type="EMBL" id="LT598485">
    <property type="protein sequence ID" value="SCW00662.1"/>
    <property type="molecule type" value="Genomic_DNA"/>
</dbReference>
<dbReference type="Pfam" id="PF00697">
    <property type="entry name" value="PRAI"/>
    <property type="match status" value="1"/>
</dbReference>
<keyword evidence="6" id="KW-0028">Amino-acid biosynthesis</keyword>
<evidence type="ECO:0000256" key="5">
    <source>
        <dbReference type="ARBA" id="ARBA00022272"/>
    </source>
</evidence>
<dbReference type="EC" id="5.3.1.24" evidence="4"/>
<evidence type="ECO:0000256" key="4">
    <source>
        <dbReference type="ARBA" id="ARBA00012572"/>
    </source>
</evidence>
<accession>A0A1G4M9W9</accession>
<dbReference type="UniPathway" id="UPA00035">
    <property type="reaction ID" value="UER00042"/>
</dbReference>
<evidence type="ECO:0000256" key="3">
    <source>
        <dbReference type="ARBA" id="ARBA00007571"/>
    </source>
</evidence>
<evidence type="ECO:0000313" key="11">
    <source>
        <dbReference type="EMBL" id="SCW00662.1"/>
    </source>
</evidence>
<dbReference type="GO" id="GO:0004640">
    <property type="term" value="F:phosphoribosylanthranilate isomerase activity"/>
    <property type="evidence" value="ECO:0007669"/>
    <property type="project" value="UniProtKB-EC"/>
</dbReference>
<evidence type="ECO:0000259" key="10">
    <source>
        <dbReference type="Pfam" id="PF00697"/>
    </source>
</evidence>
<evidence type="ECO:0000313" key="12">
    <source>
        <dbReference type="Proteomes" id="UP000190831"/>
    </source>
</evidence>
<dbReference type="HAMAP" id="MF_00135">
    <property type="entry name" value="PRAI"/>
    <property type="match status" value="1"/>
</dbReference>
<dbReference type="GO" id="GO:0000162">
    <property type="term" value="P:L-tryptophan biosynthetic process"/>
    <property type="evidence" value="ECO:0007669"/>
    <property type="project" value="UniProtKB-UniPathway"/>
</dbReference>
<dbReference type="PANTHER" id="PTHR42894">
    <property type="entry name" value="N-(5'-PHOSPHORIBOSYL)ANTHRANILATE ISOMERASE"/>
    <property type="match status" value="1"/>
</dbReference>
<comment type="pathway">
    <text evidence="2">Amino-acid biosynthesis; L-tryptophan biosynthesis; L-tryptophan from chorismate: step 3/5.</text>
</comment>
<reference evidence="11 12" key="1">
    <citation type="submission" date="2016-03" db="EMBL/GenBank/DDBJ databases">
        <authorList>
            <person name="Devillers H."/>
        </authorList>
    </citation>
    <scope>NUCLEOTIDE SEQUENCE [LARGE SCALE GENOMIC DNA]</scope>
    <source>
        <strain evidence="11">CBS 6772</strain>
    </source>
</reference>
<evidence type="ECO:0000256" key="1">
    <source>
        <dbReference type="ARBA" id="ARBA00001164"/>
    </source>
</evidence>
<comment type="catalytic activity">
    <reaction evidence="1">
        <text>N-(5-phospho-beta-D-ribosyl)anthranilate = 1-(2-carboxyphenylamino)-1-deoxy-D-ribulose 5-phosphate</text>
        <dbReference type="Rhea" id="RHEA:21540"/>
        <dbReference type="ChEBI" id="CHEBI:18277"/>
        <dbReference type="ChEBI" id="CHEBI:58613"/>
        <dbReference type="EC" id="5.3.1.24"/>
    </reaction>
</comment>
<dbReference type="Gene3D" id="3.20.20.70">
    <property type="entry name" value="Aldolase class I"/>
    <property type="match status" value="1"/>
</dbReference>
<protein>
    <recommendedName>
        <fullName evidence="5">N-(5'-phosphoribosyl)anthranilate isomerase</fullName>
        <ecNumber evidence="4">5.3.1.24</ecNumber>
    </recommendedName>
</protein>
<dbReference type="FunFam" id="3.20.20.70:FF:000199">
    <property type="entry name" value="Phosphoribosylanthranilate isomerase"/>
    <property type="match status" value="1"/>
</dbReference>
<keyword evidence="8" id="KW-0057">Aromatic amino acid biosynthesis</keyword>
<evidence type="ECO:0000256" key="2">
    <source>
        <dbReference type="ARBA" id="ARBA00004664"/>
    </source>
</evidence>
<name>A0A1G4M9W9_LACFM</name>
<evidence type="ECO:0000256" key="7">
    <source>
        <dbReference type="ARBA" id="ARBA00022822"/>
    </source>
</evidence>
<gene>
    <name evidence="11" type="ORF">LAFE_0C09164G</name>
</gene>
<keyword evidence="9" id="KW-0413">Isomerase</keyword>
<dbReference type="OrthoDB" id="524799at2759"/>
<dbReference type="AlphaFoldDB" id="A0A1G4M9W9"/>
<dbReference type="InterPro" id="IPR013785">
    <property type="entry name" value="Aldolase_TIM"/>
</dbReference>
<dbReference type="Proteomes" id="UP000190831">
    <property type="component" value="Chromosome C"/>
</dbReference>
<sequence length="229" mass="24779">MFLKDLETPIVKICGLQTAEAAQIAIDEGASLLGVICVPNRKRTVRPDIAKDISTRVRAARARRSGSKVSGPYLVGVFRNQSVEEIEQIRQEYGLDVVQLHGSENWTEYQHGLQNIPIIKRFIFPNDCEDVICVCEDQHSRCLALFDSEAGGTGEVLDWNSISQWSKKSGAQFILAGGLNPVNVGSALQLHGVLGVDVSGGVESSGEKDGDKIKQFIANAVSNTSAKAI</sequence>
<keyword evidence="12" id="KW-1185">Reference proteome</keyword>
<evidence type="ECO:0000256" key="8">
    <source>
        <dbReference type="ARBA" id="ARBA00023141"/>
    </source>
</evidence>
<dbReference type="InterPro" id="IPR001240">
    <property type="entry name" value="PRAI_dom"/>
</dbReference>
<dbReference type="OMA" id="FHGDESP"/>
<dbReference type="InterPro" id="IPR011060">
    <property type="entry name" value="RibuloseP-bd_barrel"/>
</dbReference>
<dbReference type="InterPro" id="IPR044643">
    <property type="entry name" value="TrpF_fam"/>
</dbReference>
<dbReference type="STRING" id="4955.A0A1G4M9W9"/>
<keyword evidence="7" id="KW-0822">Tryptophan biosynthesis</keyword>